<evidence type="ECO:0000256" key="7">
    <source>
        <dbReference type="ARBA" id="ARBA00022989"/>
    </source>
</evidence>
<dbReference type="PANTHER" id="PTHR43394">
    <property type="entry name" value="ATP-DEPENDENT PERMEASE MDL1, MITOCHONDRIAL"/>
    <property type="match status" value="1"/>
</dbReference>
<feature type="transmembrane region" description="Helical" evidence="9">
    <location>
        <begin position="152"/>
        <end position="184"/>
    </location>
</feature>
<feature type="domain" description="ABC transporter" evidence="10">
    <location>
        <begin position="346"/>
        <end position="581"/>
    </location>
</feature>
<feature type="non-terminal residue" evidence="12">
    <location>
        <position position="1"/>
    </location>
</feature>
<evidence type="ECO:0000313" key="12">
    <source>
        <dbReference type="EMBL" id="EGC02973.1"/>
    </source>
</evidence>
<dbReference type="PROSITE" id="PS50929">
    <property type="entry name" value="ABC_TM1F"/>
    <property type="match status" value="1"/>
</dbReference>
<feature type="domain" description="ABC transmembrane type-1" evidence="11">
    <location>
        <begin position="29"/>
        <end position="311"/>
    </location>
</feature>
<reference evidence="12 13" key="1">
    <citation type="submission" date="2011-02" db="EMBL/GenBank/DDBJ databases">
        <authorList>
            <person name="Nelson K.E."/>
            <person name="Sutton G."/>
            <person name="Torralba M."/>
            <person name="Durkin S."/>
            <person name="Harkins D."/>
            <person name="Montgomery R."/>
            <person name="Ziemer C."/>
            <person name="Klaassens E."/>
            <person name="Ocuiv P."/>
            <person name="Morrison M."/>
        </authorList>
    </citation>
    <scope>NUCLEOTIDE SEQUENCE [LARGE SCALE GENOMIC DNA]</scope>
    <source>
        <strain evidence="12 13">8</strain>
    </source>
</reference>
<keyword evidence="2" id="KW-0813">Transport</keyword>
<dbReference type="AlphaFoldDB" id="E9SCM1"/>
<evidence type="ECO:0000259" key="11">
    <source>
        <dbReference type="PROSITE" id="PS50929"/>
    </source>
</evidence>
<dbReference type="GO" id="GO:0016887">
    <property type="term" value="F:ATP hydrolysis activity"/>
    <property type="evidence" value="ECO:0007669"/>
    <property type="project" value="InterPro"/>
</dbReference>
<evidence type="ECO:0000256" key="5">
    <source>
        <dbReference type="ARBA" id="ARBA00022741"/>
    </source>
</evidence>
<dbReference type="InterPro" id="IPR036640">
    <property type="entry name" value="ABC1_TM_sf"/>
</dbReference>
<keyword evidence="3" id="KW-1003">Cell membrane</keyword>
<dbReference type="EMBL" id="ADKM02000084">
    <property type="protein sequence ID" value="EGC02973.1"/>
    <property type="molecule type" value="Genomic_DNA"/>
</dbReference>
<feature type="transmembrane region" description="Helical" evidence="9">
    <location>
        <begin position="65"/>
        <end position="90"/>
    </location>
</feature>
<dbReference type="GO" id="GO:0005886">
    <property type="term" value="C:plasma membrane"/>
    <property type="evidence" value="ECO:0007669"/>
    <property type="project" value="UniProtKB-SubCell"/>
</dbReference>
<evidence type="ECO:0000256" key="1">
    <source>
        <dbReference type="ARBA" id="ARBA00004651"/>
    </source>
</evidence>
<gene>
    <name evidence="12" type="ORF">CUS_4488</name>
</gene>
<evidence type="ECO:0000259" key="10">
    <source>
        <dbReference type="PROSITE" id="PS50893"/>
    </source>
</evidence>
<comment type="subcellular location">
    <subcellularLocation>
        <location evidence="1">Cell membrane</location>
        <topology evidence="1">Multi-pass membrane protein</topology>
    </subcellularLocation>
</comment>
<dbReference type="Pfam" id="PF00664">
    <property type="entry name" value="ABC_membrane"/>
    <property type="match status" value="1"/>
</dbReference>
<dbReference type="FunFam" id="3.40.50.300:FF:000221">
    <property type="entry name" value="Multidrug ABC transporter ATP-binding protein"/>
    <property type="match status" value="1"/>
</dbReference>
<name>E9SCM1_RUMAL</name>
<keyword evidence="4 9" id="KW-0812">Transmembrane</keyword>
<dbReference type="PANTHER" id="PTHR43394:SF1">
    <property type="entry name" value="ATP-BINDING CASSETTE SUB-FAMILY B MEMBER 10, MITOCHONDRIAL"/>
    <property type="match status" value="1"/>
</dbReference>
<dbReference type="GO" id="GO:0005524">
    <property type="term" value="F:ATP binding"/>
    <property type="evidence" value="ECO:0007669"/>
    <property type="project" value="UniProtKB-KW"/>
</dbReference>
<dbReference type="STRING" id="246199.CUS_4488"/>
<dbReference type="Gene3D" id="1.20.1560.10">
    <property type="entry name" value="ABC transporter type 1, transmembrane domain"/>
    <property type="match status" value="1"/>
</dbReference>
<comment type="caution">
    <text evidence="12">The sequence shown here is derived from an EMBL/GenBank/DDBJ whole genome shotgun (WGS) entry which is preliminary data.</text>
</comment>
<evidence type="ECO:0000256" key="2">
    <source>
        <dbReference type="ARBA" id="ARBA00022448"/>
    </source>
</evidence>
<dbReference type="InterPro" id="IPR003439">
    <property type="entry name" value="ABC_transporter-like_ATP-bd"/>
</dbReference>
<keyword evidence="6 12" id="KW-0067">ATP-binding</keyword>
<dbReference type="Pfam" id="PF00005">
    <property type="entry name" value="ABC_tran"/>
    <property type="match status" value="1"/>
</dbReference>
<keyword evidence="13" id="KW-1185">Reference proteome</keyword>
<organism evidence="12 13">
    <name type="scientific">Ruminococcus albus 8</name>
    <dbReference type="NCBI Taxonomy" id="246199"/>
    <lineage>
        <taxon>Bacteria</taxon>
        <taxon>Bacillati</taxon>
        <taxon>Bacillota</taxon>
        <taxon>Clostridia</taxon>
        <taxon>Eubacteriales</taxon>
        <taxon>Oscillospiraceae</taxon>
        <taxon>Ruminococcus</taxon>
    </lineage>
</organism>
<dbReference type="CDD" id="cd18548">
    <property type="entry name" value="ABC_6TM_Tm287_like"/>
    <property type="match status" value="1"/>
</dbReference>
<keyword evidence="5" id="KW-0547">Nucleotide-binding</keyword>
<evidence type="ECO:0000256" key="8">
    <source>
        <dbReference type="ARBA" id="ARBA00023136"/>
    </source>
</evidence>
<accession>E9SCM1</accession>
<evidence type="ECO:0000256" key="6">
    <source>
        <dbReference type="ARBA" id="ARBA00022840"/>
    </source>
</evidence>
<dbReference type="InterPro" id="IPR027417">
    <property type="entry name" value="P-loop_NTPase"/>
</dbReference>
<dbReference type="Proteomes" id="UP000004259">
    <property type="component" value="Unassembled WGS sequence"/>
</dbReference>
<dbReference type="SUPFAM" id="SSF90123">
    <property type="entry name" value="ABC transporter transmembrane region"/>
    <property type="match status" value="1"/>
</dbReference>
<evidence type="ECO:0000256" key="9">
    <source>
        <dbReference type="SAM" id="Phobius"/>
    </source>
</evidence>
<dbReference type="Gene3D" id="3.40.50.300">
    <property type="entry name" value="P-loop containing nucleotide triphosphate hydrolases"/>
    <property type="match status" value="1"/>
</dbReference>
<dbReference type="PROSITE" id="PS00211">
    <property type="entry name" value="ABC_TRANSPORTER_1"/>
    <property type="match status" value="1"/>
</dbReference>
<sequence>QQPLSVKSCLEIDMFKLFRYLKNYKKESVIGPLFKLIEACFELAVPLVMANIIDIGIKNEDMGYILKMGGVMVLLGFLGLACSLTAQFFAAKASVGFGTALRTDLLKHINKLSYTEIDKIGSSTLVTRMTADINTAQSGVNILLRLLLRSPFIVIGAVIMAFTISVKLTLIFLVIAPCLAFVIYKIMSITIPRYKHIQKTLDRTNLLTGEALTGARVIRAFSRQQDEEKEFRQITDELTDLQIKAGRINALMNPMTYVIVNIAIAVIIRAGAGQVFRGTISQGEVIALINYMNQILLALLAMAILVTNITKMQASAIRINDIFAVSPSVSDDGNIEVKAVENAPCVEFKDVSFSYHDSEEYALENISFTVGRGETVGIIGGTGSGKSTVINLIPRFYDVSKGQVLVDGVDIKKYPFRQLRKKIGLVPQRAVLFKGTIRDNMKWRDKSASDDEIISALKLAQAYDFVMEKPDKLDEMILQEGKNLSGGQRQRLTIARAFVGSPEIVILDDSASALDLATDARLRKAIAEQTSGMTVFIVSQRISSIKNVDKIIVMDDGRIAGIGTHQELYRNCSIYREICLSQLSEQEVNGIG</sequence>
<keyword evidence="8 9" id="KW-0472">Membrane</keyword>
<dbReference type="SUPFAM" id="SSF52540">
    <property type="entry name" value="P-loop containing nucleoside triphosphate hydrolases"/>
    <property type="match status" value="1"/>
</dbReference>
<feature type="transmembrane region" description="Helical" evidence="9">
    <location>
        <begin position="288"/>
        <end position="309"/>
    </location>
</feature>
<protein>
    <submittedName>
        <fullName evidence="12">ABC transporter, ATP-binding protein</fullName>
    </submittedName>
</protein>
<dbReference type="GO" id="GO:0015421">
    <property type="term" value="F:ABC-type oligopeptide transporter activity"/>
    <property type="evidence" value="ECO:0007669"/>
    <property type="project" value="TreeGrafter"/>
</dbReference>
<keyword evidence="7 9" id="KW-1133">Transmembrane helix</keyword>
<feature type="transmembrane region" description="Helical" evidence="9">
    <location>
        <begin position="33"/>
        <end position="53"/>
    </location>
</feature>
<dbReference type="PROSITE" id="PS50893">
    <property type="entry name" value="ABC_TRANSPORTER_2"/>
    <property type="match status" value="1"/>
</dbReference>
<evidence type="ECO:0000256" key="3">
    <source>
        <dbReference type="ARBA" id="ARBA00022475"/>
    </source>
</evidence>
<dbReference type="eggNOG" id="COG1132">
    <property type="taxonomic scope" value="Bacteria"/>
</dbReference>
<dbReference type="SMART" id="SM00382">
    <property type="entry name" value="AAA"/>
    <property type="match status" value="1"/>
</dbReference>
<dbReference type="InterPro" id="IPR039421">
    <property type="entry name" value="Type_1_exporter"/>
</dbReference>
<evidence type="ECO:0000256" key="4">
    <source>
        <dbReference type="ARBA" id="ARBA00022692"/>
    </source>
</evidence>
<dbReference type="InterPro" id="IPR011527">
    <property type="entry name" value="ABC1_TM_dom"/>
</dbReference>
<dbReference type="InterPro" id="IPR003593">
    <property type="entry name" value="AAA+_ATPase"/>
</dbReference>
<feature type="transmembrane region" description="Helical" evidence="9">
    <location>
        <begin position="257"/>
        <end position="276"/>
    </location>
</feature>
<dbReference type="InterPro" id="IPR017871">
    <property type="entry name" value="ABC_transporter-like_CS"/>
</dbReference>
<evidence type="ECO:0000313" key="13">
    <source>
        <dbReference type="Proteomes" id="UP000004259"/>
    </source>
</evidence>
<proteinExistence type="predicted"/>